<protein>
    <submittedName>
        <fullName evidence="1">Uncharacterized protein</fullName>
    </submittedName>
</protein>
<dbReference type="AlphaFoldDB" id="A0AAP4Q0U6"/>
<proteinExistence type="predicted"/>
<accession>A0AAP4Q0U6</accession>
<reference evidence="1" key="1">
    <citation type="journal article" date="2023" name="Microorganisms">
        <title>Genomic Characterization of Arcobacter butzleri Strains Isolated from Various Sources in Lithuania.</title>
        <authorList>
            <person name="Uljanovas D."/>
            <person name="Golz G."/>
            <person name="Fleischmann S."/>
            <person name="Kudirkiene E."/>
            <person name="Kasetiene N."/>
            <person name="Grineviciene A."/>
            <person name="Tamuleviciene E."/>
            <person name="Aksomaitiene J."/>
            <person name="Alter T."/>
            <person name="Malakauskas M."/>
        </authorList>
    </citation>
    <scope>NUCLEOTIDE SEQUENCE</scope>
    <source>
        <strain evidence="1">H19</strain>
    </source>
</reference>
<name>A0AAP4Q0U6_9BACT</name>
<reference evidence="1" key="2">
    <citation type="submission" date="2023-01" db="EMBL/GenBank/DDBJ databases">
        <authorList>
            <person name="Uljanovas D."/>
        </authorList>
    </citation>
    <scope>NUCLEOTIDE SEQUENCE</scope>
    <source>
        <strain evidence="1">H19</strain>
    </source>
</reference>
<organism evidence="1 2">
    <name type="scientific">Aliarcobacter butzleri</name>
    <dbReference type="NCBI Taxonomy" id="28197"/>
    <lineage>
        <taxon>Bacteria</taxon>
        <taxon>Pseudomonadati</taxon>
        <taxon>Campylobacterota</taxon>
        <taxon>Epsilonproteobacteria</taxon>
        <taxon>Campylobacterales</taxon>
        <taxon>Arcobacteraceae</taxon>
        <taxon>Aliarcobacter</taxon>
    </lineage>
</organism>
<dbReference type="EMBL" id="JAQJJM010000059">
    <property type="protein sequence ID" value="MDN5133471.1"/>
    <property type="molecule type" value="Genomic_DNA"/>
</dbReference>
<feature type="non-terminal residue" evidence="1">
    <location>
        <position position="1"/>
    </location>
</feature>
<dbReference type="Proteomes" id="UP001171508">
    <property type="component" value="Unassembled WGS sequence"/>
</dbReference>
<evidence type="ECO:0000313" key="2">
    <source>
        <dbReference type="Proteomes" id="UP001171508"/>
    </source>
</evidence>
<gene>
    <name evidence="1" type="ORF">PJV92_12150</name>
</gene>
<sequence length="167" mass="19324">TNHLLLPFFIIIIFMRKEYVFLVYRWVKSFQNSGSIFSQKIQASKILKKEKPNLHDFINYLNLEYIKPFYKFSNNYVHSGTKSLMFNIGTINGLFPDDTLTASSNIGFTDPAQLCLLSMFNSTLAFLSLNSDEKDLLNLISLYLKINSIAKSFNEIENKIIEDELNN</sequence>
<comment type="caution">
    <text evidence="1">The sequence shown here is derived from an EMBL/GenBank/DDBJ whole genome shotgun (WGS) entry which is preliminary data.</text>
</comment>
<dbReference type="RefSeq" id="WP_301344381.1">
    <property type="nucleotide sequence ID" value="NZ_JAPZCV010000059.1"/>
</dbReference>
<evidence type="ECO:0000313" key="1">
    <source>
        <dbReference type="EMBL" id="MDN5133471.1"/>
    </source>
</evidence>